<keyword evidence="4" id="KW-1185">Reference proteome</keyword>
<feature type="compositionally biased region" description="Low complexity" evidence="1">
    <location>
        <begin position="73"/>
        <end position="83"/>
    </location>
</feature>
<proteinExistence type="predicted"/>
<evidence type="ECO:0000313" key="3">
    <source>
        <dbReference type="EMBL" id="KAK2953670.1"/>
    </source>
</evidence>
<reference evidence="3 4" key="1">
    <citation type="journal article" date="2022" name="bioRxiv">
        <title>Genomics of Preaxostyla Flagellates Illuminates Evolutionary Transitions and the Path Towards Mitochondrial Loss.</title>
        <authorList>
            <person name="Novak L.V.F."/>
            <person name="Treitli S.C."/>
            <person name="Pyrih J."/>
            <person name="Halakuc P."/>
            <person name="Pipaliya S.V."/>
            <person name="Vacek V."/>
            <person name="Brzon O."/>
            <person name="Soukal P."/>
            <person name="Eme L."/>
            <person name="Dacks J.B."/>
            <person name="Karnkowska A."/>
            <person name="Elias M."/>
            <person name="Hampl V."/>
        </authorList>
    </citation>
    <scope>NUCLEOTIDE SEQUENCE [LARGE SCALE GENOMIC DNA]</scope>
    <source>
        <strain evidence="3">NAU3</strain>
        <tissue evidence="3">Gut</tissue>
    </source>
</reference>
<gene>
    <name evidence="3" type="ORF">BLNAU_11391</name>
    <name evidence="2" type="ORF">BLNAU_18894</name>
</gene>
<comment type="caution">
    <text evidence="3">The sequence shown here is derived from an EMBL/GenBank/DDBJ whole genome shotgun (WGS) entry which is preliminary data.</text>
</comment>
<evidence type="ECO:0000313" key="2">
    <source>
        <dbReference type="EMBL" id="KAK2946150.1"/>
    </source>
</evidence>
<organism evidence="3 4">
    <name type="scientific">Blattamonas nauphoetae</name>
    <dbReference type="NCBI Taxonomy" id="2049346"/>
    <lineage>
        <taxon>Eukaryota</taxon>
        <taxon>Metamonada</taxon>
        <taxon>Preaxostyla</taxon>
        <taxon>Oxymonadida</taxon>
        <taxon>Blattamonas</taxon>
    </lineage>
</organism>
<dbReference type="Proteomes" id="UP001281761">
    <property type="component" value="Unassembled WGS sequence"/>
</dbReference>
<evidence type="ECO:0000313" key="4">
    <source>
        <dbReference type="Proteomes" id="UP001281761"/>
    </source>
</evidence>
<sequence>MQEAITFGSLDSWQPFIDSDKLRNSSLIIESWPTNVKKDGKSEDLLPTDTPTVHLTKRPSISTAASPIDSPIQAQPSSSQDKPQPTPPPPVVPLQPQTQTPQRVASPQLEKRDDVKNDSFVSFPEKWELTPVEECVQAELQLLHPLATTPPSSPLSIILPPRLDENVIAELKKNKTAIRSHSEFLLVRHSIRIKPSTTKKESQDRRYTRVSPPQCLSAWLIQMSASSCVEPRRFCSISDAASAICSNCFLSVGSSLWNPEFEPEWNQNWLREQNSLSVSEWDTSGSDGVV</sequence>
<feature type="region of interest" description="Disordered" evidence="1">
    <location>
        <begin position="32"/>
        <end position="117"/>
    </location>
</feature>
<feature type="compositionally biased region" description="Polar residues" evidence="1">
    <location>
        <begin position="49"/>
        <end position="65"/>
    </location>
</feature>
<dbReference type="EMBL" id="JARBJD010000235">
    <property type="protein sequence ID" value="KAK2946150.1"/>
    <property type="molecule type" value="Genomic_DNA"/>
</dbReference>
<feature type="compositionally biased region" description="Pro residues" evidence="1">
    <location>
        <begin position="84"/>
        <end position="93"/>
    </location>
</feature>
<accession>A0ABQ9XR03</accession>
<evidence type="ECO:0000256" key="1">
    <source>
        <dbReference type="SAM" id="MobiDB-lite"/>
    </source>
</evidence>
<protein>
    <submittedName>
        <fullName evidence="3">Uncharacterized protein</fullName>
    </submittedName>
</protein>
<dbReference type="EMBL" id="JARBJD010000088">
    <property type="protein sequence ID" value="KAK2953670.1"/>
    <property type="molecule type" value="Genomic_DNA"/>
</dbReference>
<feature type="compositionally biased region" description="Low complexity" evidence="1">
    <location>
        <begin position="94"/>
        <end position="104"/>
    </location>
</feature>
<name>A0ABQ9XR03_9EUKA</name>